<reference evidence="3 4" key="1">
    <citation type="submission" date="2022-09" db="EMBL/GenBank/DDBJ databases">
        <authorList>
            <person name="Palmer J.M."/>
        </authorList>
    </citation>
    <scope>NUCLEOTIDE SEQUENCE [LARGE SCALE GENOMIC DNA]</scope>
    <source>
        <strain evidence="3 4">DSM 7382</strain>
    </source>
</reference>
<evidence type="ECO:0000256" key="1">
    <source>
        <dbReference type="SAM" id="Phobius"/>
    </source>
</evidence>
<dbReference type="Proteomes" id="UP001385951">
    <property type="component" value="Unassembled WGS sequence"/>
</dbReference>
<feature type="transmembrane region" description="Helical" evidence="1">
    <location>
        <begin position="125"/>
        <end position="144"/>
    </location>
</feature>
<sequence>MVEMSVITSIPLLTLAHHLLLAGYLHIVIVTVWLWDTLVSLSDEVKAFRIANRRMTLPHVIYILSRVLTGGTVLSILVYAATPRVGCHSGAHIIGWFGALATPLNTSLFLIRANAVFMQRRKWKLLFAILWLSTFAALTTPFSFSAANFQIAGFCPVAKVERIGTAGAIAVAIFDTVVFFSITYEIMSINKLSHHRASWNFGTGQVSRTLLLTGQLYYFPVITVNVLVMAAMLSSSVEPQYQTVALVADIAFQNVMACRVFRLLRMGIIYESPSTCSLDLPSGSFSVEDFPLPDFENSTWTRSLAHEGLRN</sequence>
<feature type="transmembrane region" description="Helical" evidence="1">
    <location>
        <begin position="164"/>
        <end position="186"/>
    </location>
</feature>
<dbReference type="AlphaFoldDB" id="A0AAW0GEB1"/>
<keyword evidence="1" id="KW-0812">Transmembrane</keyword>
<evidence type="ECO:0000259" key="2">
    <source>
        <dbReference type="Pfam" id="PF20151"/>
    </source>
</evidence>
<gene>
    <name evidence="3" type="ORF">QCA50_006536</name>
</gene>
<name>A0AAW0GEB1_9APHY</name>
<comment type="caution">
    <text evidence="3">The sequence shown here is derived from an EMBL/GenBank/DDBJ whole genome shotgun (WGS) entry which is preliminary data.</text>
</comment>
<feature type="transmembrane region" description="Helical" evidence="1">
    <location>
        <begin position="93"/>
        <end position="113"/>
    </location>
</feature>
<keyword evidence="4" id="KW-1185">Reference proteome</keyword>
<feature type="transmembrane region" description="Helical" evidence="1">
    <location>
        <begin position="216"/>
        <end position="235"/>
    </location>
</feature>
<evidence type="ECO:0000313" key="4">
    <source>
        <dbReference type="Proteomes" id="UP001385951"/>
    </source>
</evidence>
<feature type="domain" description="DUF6533" evidence="2">
    <location>
        <begin position="24"/>
        <end position="69"/>
    </location>
</feature>
<accession>A0AAW0GEB1</accession>
<feature type="transmembrane region" description="Helical" evidence="1">
    <location>
        <begin position="20"/>
        <end position="39"/>
    </location>
</feature>
<dbReference type="EMBL" id="JASBNA010000007">
    <property type="protein sequence ID" value="KAK7689897.1"/>
    <property type="molecule type" value="Genomic_DNA"/>
</dbReference>
<keyword evidence="1" id="KW-1133">Transmembrane helix</keyword>
<dbReference type="InterPro" id="IPR045340">
    <property type="entry name" value="DUF6533"/>
</dbReference>
<evidence type="ECO:0000313" key="3">
    <source>
        <dbReference type="EMBL" id="KAK7689897.1"/>
    </source>
</evidence>
<proteinExistence type="predicted"/>
<dbReference type="Pfam" id="PF20151">
    <property type="entry name" value="DUF6533"/>
    <property type="match status" value="1"/>
</dbReference>
<protein>
    <recommendedName>
        <fullName evidence="2">DUF6533 domain-containing protein</fullName>
    </recommendedName>
</protein>
<keyword evidence="1" id="KW-0472">Membrane</keyword>
<feature type="transmembrane region" description="Helical" evidence="1">
    <location>
        <begin position="60"/>
        <end position="81"/>
    </location>
</feature>
<organism evidence="3 4">
    <name type="scientific">Cerrena zonata</name>
    <dbReference type="NCBI Taxonomy" id="2478898"/>
    <lineage>
        <taxon>Eukaryota</taxon>
        <taxon>Fungi</taxon>
        <taxon>Dikarya</taxon>
        <taxon>Basidiomycota</taxon>
        <taxon>Agaricomycotina</taxon>
        <taxon>Agaricomycetes</taxon>
        <taxon>Polyporales</taxon>
        <taxon>Cerrenaceae</taxon>
        <taxon>Cerrena</taxon>
    </lineage>
</organism>